<feature type="transmembrane region" description="Helical" evidence="1">
    <location>
        <begin position="20"/>
        <end position="41"/>
    </location>
</feature>
<dbReference type="InterPro" id="IPR050640">
    <property type="entry name" value="Bact_2-comp_sensor_kinase"/>
</dbReference>
<proteinExistence type="predicted"/>
<evidence type="ECO:0000313" key="4">
    <source>
        <dbReference type="Proteomes" id="UP000263900"/>
    </source>
</evidence>
<accession>A0A3B7MJ91</accession>
<keyword evidence="1" id="KW-1133">Transmembrane helix</keyword>
<feature type="domain" description="Signal transduction histidine kinase internal region" evidence="2">
    <location>
        <begin position="135"/>
        <end position="213"/>
    </location>
</feature>
<dbReference type="AlphaFoldDB" id="A0A3B7MJ91"/>
<dbReference type="RefSeq" id="WP_119049137.1">
    <property type="nucleotide sequence ID" value="NZ_CP032157.1"/>
</dbReference>
<evidence type="ECO:0000256" key="1">
    <source>
        <dbReference type="SAM" id="Phobius"/>
    </source>
</evidence>
<organism evidence="3 4">
    <name type="scientific">Paraflavitalea soli</name>
    <dbReference type="NCBI Taxonomy" id="2315862"/>
    <lineage>
        <taxon>Bacteria</taxon>
        <taxon>Pseudomonadati</taxon>
        <taxon>Bacteroidota</taxon>
        <taxon>Chitinophagia</taxon>
        <taxon>Chitinophagales</taxon>
        <taxon>Chitinophagaceae</taxon>
        <taxon>Paraflavitalea</taxon>
    </lineage>
</organism>
<dbReference type="OrthoDB" id="9792992at2"/>
<dbReference type="PANTHER" id="PTHR34220:SF7">
    <property type="entry name" value="SENSOR HISTIDINE KINASE YPDA"/>
    <property type="match status" value="1"/>
</dbReference>
<dbReference type="PANTHER" id="PTHR34220">
    <property type="entry name" value="SENSOR HISTIDINE KINASE YPDA"/>
    <property type="match status" value="1"/>
</dbReference>
<gene>
    <name evidence="3" type="ORF">D3H65_04585</name>
</gene>
<dbReference type="EMBL" id="CP032157">
    <property type="protein sequence ID" value="AXY73299.1"/>
    <property type="molecule type" value="Genomic_DNA"/>
</dbReference>
<dbReference type="GO" id="GO:0000155">
    <property type="term" value="F:phosphorelay sensor kinase activity"/>
    <property type="evidence" value="ECO:0007669"/>
    <property type="project" value="InterPro"/>
</dbReference>
<reference evidence="3 4" key="1">
    <citation type="submission" date="2018-09" db="EMBL/GenBank/DDBJ databases">
        <title>Genome sequencing of strain 6GH32-13.</title>
        <authorList>
            <person name="Weon H.-Y."/>
            <person name="Heo J."/>
            <person name="Kwon S.-W."/>
        </authorList>
    </citation>
    <scope>NUCLEOTIDE SEQUENCE [LARGE SCALE GENOMIC DNA]</scope>
    <source>
        <strain evidence="3 4">5GH32-13</strain>
    </source>
</reference>
<dbReference type="InterPro" id="IPR036890">
    <property type="entry name" value="HATPase_C_sf"/>
</dbReference>
<dbReference type="GO" id="GO:0016020">
    <property type="term" value="C:membrane"/>
    <property type="evidence" value="ECO:0007669"/>
    <property type="project" value="InterPro"/>
</dbReference>
<dbReference type="KEGG" id="pseg:D3H65_04585"/>
<keyword evidence="4" id="KW-1185">Reference proteome</keyword>
<protein>
    <recommendedName>
        <fullName evidence="2">Signal transduction histidine kinase internal region domain-containing protein</fullName>
    </recommendedName>
</protein>
<dbReference type="InterPro" id="IPR010559">
    <property type="entry name" value="Sig_transdc_His_kin_internal"/>
</dbReference>
<evidence type="ECO:0000313" key="3">
    <source>
        <dbReference type="EMBL" id="AXY73299.1"/>
    </source>
</evidence>
<keyword evidence="1" id="KW-0812">Transmembrane</keyword>
<name>A0A3B7MJ91_9BACT</name>
<feature type="transmembrane region" description="Helical" evidence="1">
    <location>
        <begin position="91"/>
        <end position="116"/>
    </location>
</feature>
<dbReference type="Proteomes" id="UP000263900">
    <property type="component" value="Chromosome"/>
</dbReference>
<sequence length="320" mass="37740">MYIIYGIMDSRGWIMKKGFLWSLQPLLLFFAMIALLLYGNIRFLIPVLLEKKRILSYVTGLLVIIFLYTYLRSLNQQYWDAKVWPDEPMTIGSYLHWNVLNALWFLVMSSMLFYAVKWHEQREQVRNIQITQLETELKYLRAQVNPHFLFNGLNTIYGSIDRENQQARDILLQFADLLRYNLYEADVDWVELEKEATYLQNYVALQRARSDSNLNIALDINIPDKTVRIAPLIFLTFVENAFKYSTRDDNRINHITISLQQLPGRVVFTCSNAYEEQDQMAGGIGLNNVTRRLELLYKDRYTLEIVKEPPVYTVHLTLLV</sequence>
<keyword evidence="1" id="KW-0472">Membrane</keyword>
<dbReference type="Gene3D" id="3.30.565.10">
    <property type="entry name" value="Histidine kinase-like ATPase, C-terminal domain"/>
    <property type="match status" value="1"/>
</dbReference>
<evidence type="ECO:0000259" key="2">
    <source>
        <dbReference type="Pfam" id="PF06580"/>
    </source>
</evidence>
<feature type="transmembrane region" description="Helical" evidence="1">
    <location>
        <begin position="53"/>
        <end position="71"/>
    </location>
</feature>
<dbReference type="Pfam" id="PF06580">
    <property type="entry name" value="His_kinase"/>
    <property type="match status" value="1"/>
</dbReference>